<dbReference type="Pfam" id="PF00534">
    <property type="entry name" value="Glycos_transf_1"/>
    <property type="match status" value="1"/>
</dbReference>
<dbReference type="InterPro" id="IPR001296">
    <property type="entry name" value="Glyco_trans_1"/>
</dbReference>
<dbReference type="OrthoDB" id="1050723at2"/>
<evidence type="ECO:0000313" key="2">
    <source>
        <dbReference type="EMBL" id="SHF97005.1"/>
    </source>
</evidence>
<keyword evidence="3" id="KW-1185">Reference proteome</keyword>
<proteinExistence type="predicted"/>
<protein>
    <submittedName>
        <fullName evidence="2">Glycosyltransferase involved in cell wall bisynthesis</fullName>
    </submittedName>
</protein>
<dbReference type="AlphaFoldDB" id="A0A1M5FZP8"/>
<keyword evidence="2" id="KW-0808">Transferase</keyword>
<name>A0A1M5FZP8_9BACE</name>
<accession>A0A1M5FZP8</accession>
<reference evidence="2 3" key="1">
    <citation type="submission" date="2016-11" db="EMBL/GenBank/DDBJ databases">
        <authorList>
            <person name="Jaros S."/>
            <person name="Januszkiewicz K."/>
            <person name="Wedrychowicz H."/>
        </authorList>
    </citation>
    <scope>NUCLEOTIDE SEQUENCE [LARGE SCALE GENOMIC DNA]</scope>
    <source>
        <strain evidence="2 3">DSM 26883</strain>
    </source>
</reference>
<feature type="domain" description="Glycosyl transferase family 1" evidence="1">
    <location>
        <begin position="178"/>
        <end position="327"/>
    </location>
</feature>
<dbReference type="GO" id="GO:0016757">
    <property type="term" value="F:glycosyltransferase activity"/>
    <property type="evidence" value="ECO:0007669"/>
    <property type="project" value="InterPro"/>
</dbReference>
<dbReference type="Gene3D" id="3.40.50.2000">
    <property type="entry name" value="Glycogen Phosphorylase B"/>
    <property type="match status" value="2"/>
</dbReference>
<dbReference type="SUPFAM" id="SSF53756">
    <property type="entry name" value="UDP-Glycosyltransferase/glycogen phosphorylase"/>
    <property type="match status" value="1"/>
</dbReference>
<sequence>MEYVFLLNSCTQPRCHKRIRSFIDLGYTVKVYSFDRNWYSVNKPVDFDIEILADISSGSYMKRLYIYFKALSPIFKKHGKKCIYYCFGMDLALVTLLFKRKYIYEESDLMYLEYNNILIPFFKFLDRFIQKRSIASVLTSSGFLDYLYSTVPTNIFVIPNKLDSYFLNQKRPGIKKYNPEKIRFAFIGLLRYPNTIFPFIKVMSKFNSNYEFHIWGDGPQYMKDQINQCVKEKDNVVYHGPFRNPLDLSSIYDTIDINFVCYDTHGRNERVAEPNKLYESIYFNTPIIVSENTYLAKQVRLRKNGFILNCFSEEAIYHFFENLSNEELNHKSFNASNIPLHEIVDRGEQISALTAFIKNSSNMDKIR</sequence>
<evidence type="ECO:0000313" key="3">
    <source>
        <dbReference type="Proteomes" id="UP000184436"/>
    </source>
</evidence>
<dbReference type="EMBL" id="FQVD01000053">
    <property type="protein sequence ID" value="SHF97005.1"/>
    <property type="molecule type" value="Genomic_DNA"/>
</dbReference>
<evidence type="ECO:0000259" key="1">
    <source>
        <dbReference type="Pfam" id="PF00534"/>
    </source>
</evidence>
<gene>
    <name evidence="2" type="ORF">SAMN05444349_15313</name>
</gene>
<dbReference type="STRING" id="871325.SAMN05444349_15313"/>
<organism evidence="2 3">
    <name type="scientific">Bacteroides faecichinchillae</name>
    <dbReference type="NCBI Taxonomy" id="871325"/>
    <lineage>
        <taxon>Bacteria</taxon>
        <taxon>Pseudomonadati</taxon>
        <taxon>Bacteroidota</taxon>
        <taxon>Bacteroidia</taxon>
        <taxon>Bacteroidales</taxon>
        <taxon>Bacteroidaceae</taxon>
        <taxon>Bacteroides</taxon>
    </lineage>
</organism>
<dbReference type="Proteomes" id="UP000184436">
    <property type="component" value="Unassembled WGS sequence"/>
</dbReference>